<keyword evidence="9" id="KW-0732">Signal</keyword>
<comment type="cofactor">
    <cofactor evidence="7">
        <name>heme</name>
        <dbReference type="ChEBI" id="CHEBI:30413"/>
    </cofactor>
    <text evidence="7">Binds 1 heme group per subunit.</text>
</comment>
<feature type="chain" id="PRO_5016278665" description="Group 1 truncated hemoglobin" evidence="9">
    <location>
        <begin position="26"/>
        <end position="146"/>
    </location>
</feature>
<feature type="signal peptide" evidence="9">
    <location>
        <begin position="1"/>
        <end position="25"/>
    </location>
</feature>
<sequence length="146" mass="15977">MNNILSRISKIAVGFFLLSSLSAHAQSSSDALYQSLGGKTGISTFVNSFVAIVLEDTRINKAFKETDTERLASLLTEQFCELSGGPCKYSGRSMAESHKDMQVTNAHFNALAEDLQIAMEKHDIPSSVQNRLIAKLAPMQRPIVTK</sequence>
<dbReference type="OrthoDB" id="9795814at2"/>
<evidence type="ECO:0000256" key="1">
    <source>
        <dbReference type="ARBA" id="ARBA00009660"/>
    </source>
</evidence>
<keyword evidence="2 6" id="KW-0813">Transport</keyword>
<evidence type="ECO:0000256" key="4">
    <source>
        <dbReference type="ARBA" id="ARBA00022723"/>
    </source>
</evidence>
<feature type="binding site" description="distal binding residue" evidence="8">
    <location>
        <position position="98"/>
    </location>
    <ligand>
        <name>heme</name>
        <dbReference type="ChEBI" id="CHEBI:30413"/>
    </ligand>
    <ligandPart>
        <name>Fe</name>
        <dbReference type="ChEBI" id="CHEBI:18248"/>
    </ligandPart>
</feature>
<evidence type="ECO:0000256" key="2">
    <source>
        <dbReference type="ARBA" id="ARBA00022448"/>
    </source>
</evidence>
<evidence type="ECO:0000256" key="3">
    <source>
        <dbReference type="ARBA" id="ARBA00022617"/>
    </source>
</evidence>
<keyword evidence="6" id="KW-0561">Oxygen transport</keyword>
<dbReference type="RefSeq" id="WP_110254797.1">
    <property type="nucleotide sequence ID" value="NZ_QJKB01000002.1"/>
</dbReference>
<evidence type="ECO:0000256" key="9">
    <source>
        <dbReference type="SAM" id="SignalP"/>
    </source>
</evidence>
<keyword evidence="4 6" id="KW-0479">Metal-binding</keyword>
<dbReference type="GO" id="GO:0019825">
    <property type="term" value="F:oxygen binding"/>
    <property type="evidence" value="ECO:0007669"/>
    <property type="project" value="InterPro"/>
</dbReference>
<organism evidence="10 11">
    <name type="scientific">Undibacterium pigrum</name>
    <dbReference type="NCBI Taxonomy" id="401470"/>
    <lineage>
        <taxon>Bacteria</taxon>
        <taxon>Pseudomonadati</taxon>
        <taxon>Pseudomonadota</taxon>
        <taxon>Betaproteobacteria</taxon>
        <taxon>Burkholderiales</taxon>
        <taxon>Oxalobacteraceae</taxon>
        <taxon>Undibacterium</taxon>
    </lineage>
</organism>
<dbReference type="AlphaFoldDB" id="A0A318JXD3"/>
<evidence type="ECO:0000313" key="11">
    <source>
        <dbReference type="Proteomes" id="UP000247792"/>
    </source>
</evidence>
<dbReference type="EMBL" id="QJKB01000002">
    <property type="protein sequence ID" value="PXX45365.1"/>
    <property type="molecule type" value="Genomic_DNA"/>
</dbReference>
<evidence type="ECO:0000256" key="6">
    <source>
        <dbReference type="PIRNR" id="PIRNR002030"/>
    </source>
</evidence>
<dbReference type="InterPro" id="IPR016339">
    <property type="entry name" value="Hemoglobin_trunc_I"/>
</dbReference>
<dbReference type="Gene3D" id="1.10.490.10">
    <property type="entry name" value="Globins"/>
    <property type="match status" value="1"/>
</dbReference>
<comment type="similarity">
    <text evidence="1 6">Belongs to the truncated hemoglobin family. Group I subfamily.</text>
</comment>
<evidence type="ECO:0000256" key="7">
    <source>
        <dbReference type="PIRSR" id="PIRSR002030-1"/>
    </source>
</evidence>
<accession>A0A318JXD3</accession>
<keyword evidence="5 6" id="KW-0408">Iron</keyword>
<dbReference type="SUPFAM" id="SSF46458">
    <property type="entry name" value="Globin-like"/>
    <property type="match status" value="1"/>
</dbReference>
<dbReference type="CDD" id="cd00454">
    <property type="entry name" value="TrHb1_N"/>
    <property type="match status" value="1"/>
</dbReference>
<dbReference type="InterPro" id="IPR001486">
    <property type="entry name" value="Hemoglobin_trunc"/>
</dbReference>
<name>A0A318JXD3_9BURK</name>
<keyword evidence="3 6" id="KW-0349">Heme</keyword>
<evidence type="ECO:0000256" key="8">
    <source>
        <dbReference type="PIRSR" id="PIRSR601486-1"/>
    </source>
</evidence>
<protein>
    <recommendedName>
        <fullName evidence="6">Group 1 truncated hemoglobin</fullName>
    </recommendedName>
</protein>
<dbReference type="Proteomes" id="UP000247792">
    <property type="component" value="Unassembled WGS sequence"/>
</dbReference>
<gene>
    <name evidence="10" type="ORF">DFR42_102593</name>
</gene>
<reference evidence="10 11" key="1">
    <citation type="submission" date="2018-05" db="EMBL/GenBank/DDBJ databases">
        <title>Genomic Encyclopedia of Type Strains, Phase IV (KMG-IV): sequencing the most valuable type-strain genomes for metagenomic binning, comparative biology and taxonomic classification.</title>
        <authorList>
            <person name="Goeker M."/>
        </authorList>
    </citation>
    <scope>NUCLEOTIDE SEQUENCE [LARGE SCALE GENOMIC DNA]</scope>
    <source>
        <strain evidence="10 11">DSM 19792</strain>
    </source>
</reference>
<feature type="binding site" description="proximal binding residue" evidence="7">
    <location>
        <position position="98"/>
    </location>
    <ligand>
        <name>heme</name>
        <dbReference type="ChEBI" id="CHEBI:30413"/>
    </ligand>
    <ligandPart>
        <name>Fe</name>
        <dbReference type="ChEBI" id="CHEBI:18248"/>
    </ligandPart>
</feature>
<evidence type="ECO:0000313" key="10">
    <source>
        <dbReference type="EMBL" id="PXX45365.1"/>
    </source>
</evidence>
<dbReference type="PIRSF" id="PIRSF002030">
    <property type="entry name" value="Globin_Protozoa/Cyanobacteria"/>
    <property type="match status" value="1"/>
</dbReference>
<dbReference type="Pfam" id="PF01152">
    <property type="entry name" value="Bac_globin"/>
    <property type="match status" value="1"/>
</dbReference>
<dbReference type="InterPro" id="IPR012292">
    <property type="entry name" value="Globin/Proto"/>
</dbReference>
<dbReference type="GO" id="GO:0005344">
    <property type="term" value="F:oxygen carrier activity"/>
    <property type="evidence" value="ECO:0007669"/>
    <property type="project" value="UniProtKB-UniRule"/>
</dbReference>
<comment type="caution">
    <text evidence="10">The sequence shown here is derived from an EMBL/GenBank/DDBJ whole genome shotgun (WGS) entry which is preliminary data.</text>
</comment>
<proteinExistence type="inferred from homology"/>
<dbReference type="InterPro" id="IPR009050">
    <property type="entry name" value="Globin-like_sf"/>
</dbReference>
<evidence type="ECO:0000256" key="5">
    <source>
        <dbReference type="ARBA" id="ARBA00023004"/>
    </source>
</evidence>
<dbReference type="GO" id="GO:0020037">
    <property type="term" value="F:heme binding"/>
    <property type="evidence" value="ECO:0007669"/>
    <property type="project" value="InterPro"/>
</dbReference>
<keyword evidence="11" id="KW-1185">Reference proteome</keyword>
<dbReference type="GO" id="GO:0046872">
    <property type="term" value="F:metal ion binding"/>
    <property type="evidence" value="ECO:0007669"/>
    <property type="project" value="UniProtKB-UniRule"/>
</dbReference>